<dbReference type="InterPro" id="IPR043502">
    <property type="entry name" value="DNA/RNA_pol_sf"/>
</dbReference>
<dbReference type="AlphaFoldDB" id="A0A8T2TN05"/>
<dbReference type="EMBL" id="CM035416">
    <property type="protein sequence ID" value="KAH7424851.1"/>
    <property type="molecule type" value="Genomic_DNA"/>
</dbReference>
<reference evidence="1" key="1">
    <citation type="submission" date="2021-08" db="EMBL/GenBank/DDBJ databases">
        <title>WGS assembly of Ceratopteris richardii.</title>
        <authorList>
            <person name="Marchant D.B."/>
            <person name="Chen G."/>
            <person name="Jenkins J."/>
            <person name="Shu S."/>
            <person name="Leebens-Mack J."/>
            <person name="Grimwood J."/>
            <person name="Schmutz J."/>
            <person name="Soltis P."/>
            <person name="Soltis D."/>
            <person name="Chen Z.-H."/>
        </authorList>
    </citation>
    <scope>NUCLEOTIDE SEQUENCE</scope>
    <source>
        <strain evidence="1">Whitten #5841</strain>
        <tissue evidence="1">Leaf</tissue>
    </source>
</reference>
<dbReference type="OrthoDB" id="1938551at2759"/>
<evidence type="ECO:0000313" key="1">
    <source>
        <dbReference type="EMBL" id="KAH7424851.1"/>
    </source>
</evidence>
<organism evidence="1 2">
    <name type="scientific">Ceratopteris richardii</name>
    <name type="common">Triangle waterfern</name>
    <dbReference type="NCBI Taxonomy" id="49495"/>
    <lineage>
        <taxon>Eukaryota</taxon>
        <taxon>Viridiplantae</taxon>
        <taxon>Streptophyta</taxon>
        <taxon>Embryophyta</taxon>
        <taxon>Tracheophyta</taxon>
        <taxon>Polypodiopsida</taxon>
        <taxon>Polypodiidae</taxon>
        <taxon>Polypodiales</taxon>
        <taxon>Pteridineae</taxon>
        <taxon>Pteridaceae</taxon>
        <taxon>Parkerioideae</taxon>
        <taxon>Ceratopteris</taxon>
    </lineage>
</organism>
<protein>
    <recommendedName>
        <fullName evidence="3">Reverse transcriptase</fullName>
    </recommendedName>
</protein>
<sequence length="262" mass="30099">MRDCGKFFSKIVNSAKCEAQQLIYTMTEKVDAGIVLSDNEYFHLCKAYKCLEFIENQAIQASKVKARCVEVNDMHANSKCFFDFLRVKHFKDTISQLHLDGLVLNDGNFVAKTCSEHFKKLFGASYKSDEAWFDSLHESLRYTPQNVDSDMAAACEKNISEEEVYLALQSLRNGKAPGLDGITKEFVISFWPSIKNLVVQVCNEIWRDQKMPYSFKLGKIKLIPKRDIPKCIGDWRPITMMSIMYKIFAKVLHYGSNILSIR</sequence>
<proteinExistence type="predicted"/>
<evidence type="ECO:0008006" key="3">
    <source>
        <dbReference type="Google" id="ProtNLM"/>
    </source>
</evidence>
<dbReference type="Proteomes" id="UP000825935">
    <property type="component" value="Chromosome 11"/>
</dbReference>
<gene>
    <name evidence="1" type="ORF">KP509_11G028300</name>
</gene>
<keyword evidence="2" id="KW-1185">Reference proteome</keyword>
<accession>A0A8T2TN05</accession>
<evidence type="ECO:0000313" key="2">
    <source>
        <dbReference type="Proteomes" id="UP000825935"/>
    </source>
</evidence>
<comment type="caution">
    <text evidence="1">The sequence shown here is derived from an EMBL/GenBank/DDBJ whole genome shotgun (WGS) entry which is preliminary data.</text>
</comment>
<name>A0A8T2TN05_CERRI</name>
<dbReference type="PANTHER" id="PTHR19446">
    <property type="entry name" value="REVERSE TRANSCRIPTASES"/>
    <property type="match status" value="1"/>
</dbReference>
<dbReference type="SUPFAM" id="SSF56672">
    <property type="entry name" value="DNA/RNA polymerases"/>
    <property type="match status" value="1"/>
</dbReference>